<dbReference type="EMBL" id="CM042047">
    <property type="protein sequence ID" value="KAI3770075.1"/>
    <property type="molecule type" value="Genomic_DNA"/>
</dbReference>
<keyword evidence="2" id="KW-1185">Reference proteome</keyword>
<proteinExistence type="predicted"/>
<evidence type="ECO:0000313" key="2">
    <source>
        <dbReference type="Proteomes" id="UP001055879"/>
    </source>
</evidence>
<comment type="caution">
    <text evidence="1">The sequence shown here is derived from an EMBL/GenBank/DDBJ whole genome shotgun (WGS) entry which is preliminary data.</text>
</comment>
<name>A0ACB9FGT9_ARCLA</name>
<reference evidence="2" key="1">
    <citation type="journal article" date="2022" name="Mol. Ecol. Resour.">
        <title>The genomes of chicory, endive, great burdock and yacon provide insights into Asteraceae palaeo-polyploidization history and plant inulin production.</title>
        <authorList>
            <person name="Fan W."/>
            <person name="Wang S."/>
            <person name="Wang H."/>
            <person name="Wang A."/>
            <person name="Jiang F."/>
            <person name="Liu H."/>
            <person name="Zhao H."/>
            <person name="Xu D."/>
            <person name="Zhang Y."/>
        </authorList>
    </citation>
    <scope>NUCLEOTIDE SEQUENCE [LARGE SCALE GENOMIC DNA]</scope>
    <source>
        <strain evidence="2">cv. Niubang</strain>
    </source>
</reference>
<reference evidence="1 2" key="2">
    <citation type="journal article" date="2022" name="Mol. Ecol. Resour.">
        <title>The genomes of chicory, endive, great burdock and yacon provide insights into Asteraceae paleo-polyploidization history and plant inulin production.</title>
        <authorList>
            <person name="Fan W."/>
            <person name="Wang S."/>
            <person name="Wang H."/>
            <person name="Wang A."/>
            <person name="Jiang F."/>
            <person name="Liu H."/>
            <person name="Zhao H."/>
            <person name="Xu D."/>
            <person name="Zhang Y."/>
        </authorList>
    </citation>
    <scope>NUCLEOTIDE SEQUENCE [LARGE SCALE GENOMIC DNA]</scope>
    <source>
        <strain evidence="2">cv. Niubang</strain>
    </source>
</reference>
<accession>A0ACB9FGT9</accession>
<protein>
    <submittedName>
        <fullName evidence="1">Uncharacterized protein</fullName>
    </submittedName>
</protein>
<sequence length="166" mass="18712">MPFLYFAIPIQILHRLALLWRSPHLQSFPSTTAILNTKVISSGGETLDEESKWKQEETQPLIEPLDVIWLRLQFVTGCGYRADYILVVVRGDEVEAGFRAVEWWTTTCFAFCLKRCVEFLSRMQTCNHADTVGSLALAAIDSQNLVVVIANFLSIKGSENVILDGF</sequence>
<evidence type="ECO:0000313" key="1">
    <source>
        <dbReference type="EMBL" id="KAI3770075.1"/>
    </source>
</evidence>
<organism evidence="1 2">
    <name type="scientific">Arctium lappa</name>
    <name type="common">Greater burdock</name>
    <name type="synonym">Lappa major</name>
    <dbReference type="NCBI Taxonomy" id="4217"/>
    <lineage>
        <taxon>Eukaryota</taxon>
        <taxon>Viridiplantae</taxon>
        <taxon>Streptophyta</taxon>
        <taxon>Embryophyta</taxon>
        <taxon>Tracheophyta</taxon>
        <taxon>Spermatophyta</taxon>
        <taxon>Magnoliopsida</taxon>
        <taxon>eudicotyledons</taxon>
        <taxon>Gunneridae</taxon>
        <taxon>Pentapetalae</taxon>
        <taxon>asterids</taxon>
        <taxon>campanulids</taxon>
        <taxon>Asterales</taxon>
        <taxon>Asteraceae</taxon>
        <taxon>Carduoideae</taxon>
        <taxon>Cardueae</taxon>
        <taxon>Arctiinae</taxon>
        <taxon>Arctium</taxon>
    </lineage>
</organism>
<dbReference type="Proteomes" id="UP001055879">
    <property type="component" value="Linkage Group LG01"/>
</dbReference>
<gene>
    <name evidence="1" type="ORF">L6452_01196</name>
</gene>